<feature type="signal peptide" evidence="1">
    <location>
        <begin position="1"/>
        <end position="20"/>
    </location>
</feature>
<keyword evidence="1" id="KW-0732">Signal</keyword>
<keyword evidence="4" id="KW-1185">Reference proteome</keyword>
<evidence type="ECO:0000313" key="4">
    <source>
        <dbReference type="Proteomes" id="UP000236536"/>
    </source>
</evidence>
<dbReference type="RefSeq" id="WP_102874642.1">
    <property type="nucleotide sequence ID" value="NZ_CP010599.1"/>
</dbReference>
<evidence type="ECO:0000256" key="1">
    <source>
        <dbReference type="SAM" id="SignalP"/>
    </source>
</evidence>
<evidence type="ECO:0000313" key="3">
    <source>
        <dbReference type="EMBL" id="AUQ95304.1"/>
    </source>
</evidence>
<reference evidence="3 4" key="2">
    <citation type="journal article" date="2017" name="Int. J. Syst. Evol. Microbiol.">
        <title>Adaptation of Surface-Associated Bacteria to the Open Ocean: A Genomically Distinct Subpopulation of Phaeobacter gallaeciensis Colonizes Pacific Mesozooplankton.</title>
        <authorList>
            <person name="Freese H.M."/>
            <person name="Methner A."/>
            <person name="Overmann J."/>
        </authorList>
    </citation>
    <scope>NUCLEOTIDE SEQUENCE [LARGE SCALE GENOMIC DNA]</scope>
    <source>
        <strain evidence="3 4">P66</strain>
    </source>
</reference>
<accession>A0ABN5GNZ4</accession>
<dbReference type="EMBL" id="CP010705">
    <property type="protein sequence ID" value="AUQ95304.1"/>
    <property type="molecule type" value="Genomic_DNA"/>
</dbReference>
<dbReference type="InterPro" id="IPR029068">
    <property type="entry name" value="Glyas_Bleomycin-R_OHBP_Dase"/>
</dbReference>
<dbReference type="Proteomes" id="UP000236536">
    <property type="component" value="Chromosome"/>
</dbReference>
<dbReference type="Gene3D" id="3.10.180.10">
    <property type="entry name" value="2,3-Dihydroxybiphenyl 1,2-Dioxygenase, domain 1"/>
    <property type="match status" value="1"/>
</dbReference>
<name>A0ABN5GNZ4_9RHOB</name>
<feature type="domain" description="VOC" evidence="2">
    <location>
        <begin position="22"/>
        <end position="134"/>
    </location>
</feature>
<dbReference type="PROSITE" id="PS51819">
    <property type="entry name" value="VOC"/>
    <property type="match status" value="1"/>
</dbReference>
<protein>
    <submittedName>
        <fullName evidence="3">Glyoxalase-like domain protein</fullName>
    </submittedName>
</protein>
<dbReference type="InterPro" id="IPR037523">
    <property type="entry name" value="VOC_core"/>
</dbReference>
<organism evidence="3 4">
    <name type="scientific">Phaeobacter inhibens</name>
    <dbReference type="NCBI Taxonomy" id="221822"/>
    <lineage>
        <taxon>Bacteria</taxon>
        <taxon>Pseudomonadati</taxon>
        <taxon>Pseudomonadota</taxon>
        <taxon>Alphaproteobacteria</taxon>
        <taxon>Rhodobacterales</taxon>
        <taxon>Roseobacteraceae</taxon>
        <taxon>Phaeobacter</taxon>
    </lineage>
</organism>
<dbReference type="CDD" id="cd06587">
    <property type="entry name" value="VOC"/>
    <property type="match status" value="1"/>
</dbReference>
<feature type="chain" id="PRO_5045317676" evidence="1">
    <location>
        <begin position="21"/>
        <end position="135"/>
    </location>
</feature>
<sequence>MRRLCTASIALLFSAGVASAAPFEEVTVGVPVASITDAEEWYLTLFGAEVEVLRPVPGIVEFKVTPETWYQIFETDDPQPSGAVVRFLVDDMAASQAKWADAGIDTGEAIQIPDVVTYSEFTDPDGNALGLYDLP</sequence>
<proteinExistence type="predicted"/>
<gene>
    <name evidence="3" type="ORF">PhaeoP66_02540</name>
</gene>
<dbReference type="SUPFAM" id="SSF54593">
    <property type="entry name" value="Glyoxalase/Bleomycin resistance protein/Dihydroxybiphenyl dioxygenase"/>
    <property type="match status" value="1"/>
</dbReference>
<reference evidence="3 4" key="1">
    <citation type="journal article" date="2017" name="Genome Biol. Evol.">
        <title>Trajectories and Drivers of Genome Evolution in Surface-Associated Marine Phaeobacter.</title>
        <authorList>
            <person name="Freese H.M."/>
            <person name="Sikorski J."/>
            <person name="Bunk B."/>
            <person name="Scheuner C."/>
            <person name="Meier-Kolthoff J.P."/>
            <person name="Sproer C."/>
            <person name="Gram L."/>
            <person name="Overmann J."/>
        </authorList>
    </citation>
    <scope>NUCLEOTIDE SEQUENCE [LARGE SCALE GENOMIC DNA]</scope>
    <source>
        <strain evidence="3 4">P66</strain>
    </source>
</reference>
<evidence type="ECO:0000259" key="2">
    <source>
        <dbReference type="PROSITE" id="PS51819"/>
    </source>
</evidence>